<dbReference type="OrthoDB" id="580775at2"/>
<dbReference type="PANTHER" id="PTHR36932">
    <property type="entry name" value="CAPSULAR POLYSACCHARIDE BIOSYNTHESIS PROTEIN"/>
    <property type="match status" value="1"/>
</dbReference>
<dbReference type="RefSeq" id="WP_091508482.1">
    <property type="nucleotide sequence ID" value="NZ_FOLE01000002.1"/>
</dbReference>
<sequence length="436" mass="50577">MNLFELTLKLKGIPIEEAKAKLKSIQQMSEADFATWQEQQKWDIIKHHYQHNKHYRDLLGGRMPASWEQVPILTKAHLQKPLEQLISDGFSLKNCYVNNTSGSSGHPFFFAKDKFAHAMTWALIMERYRWHDLNPGDKQARFYGIPLTFQGYYKEKIKDFLANRLRFPVFNLSDEVLEEFYQRFTRIPFKYIYGYTSSVAIFAKYVLQKPQPLNQVCPSLKCSIVTSEACTPEDRAVIEKAFGVPMVNEYGASELDFIAFTDRQGDWLITNETLHFEIVDNNNIPLPDGQEGKVIVSSYFNKAMPFVRYQIGDMGIIAPQRKGKYPVLQQLSGRVNDVALLPSGRRVPGLTFYYVSKSLLEQGGIMKEFVIRQKKHNLFLFEYVAERELNEDEKRQVQEKMDMYLEPGLTATFARKQAIDRPKSGKIKHFYVELEG</sequence>
<dbReference type="Gene3D" id="3.40.50.12780">
    <property type="entry name" value="N-terminal domain of ligase-like"/>
    <property type="match status" value="1"/>
</dbReference>
<evidence type="ECO:0000313" key="2">
    <source>
        <dbReference type="Proteomes" id="UP000199514"/>
    </source>
</evidence>
<organism evidence="1 2">
    <name type="scientific">Flexibacter flexilis DSM 6793</name>
    <dbReference type="NCBI Taxonomy" id="927664"/>
    <lineage>
        <taxon>Bacteria</taxon>
        <taxon>Pseudomonadati</taxon>
        <taxon>Bacteroidota</taxon>
        <taxon>Cytophagia</taxon>
        <taxon>Cytophagales</taxon>
        <taxon>Flexibacteraceae</taxon>
        <taxon>Flexibacter</taxon>
    </lineage>
</organism>
<dbReference type="GO" id="GO:0016874">
    <property type="term" value="F:ligase activity"/>
    <property type="evidence" value="ECO:0007669"/>
    <property type="project" value="UniProtKB-KW"/>
</dbReference>
<protein>
    <submittedName>
        <fullName evidence="1">Phenylacetate-CoA ligase</fullName>
    </submittedName>
</protein>
<dbReference type="EMBL" id="FOLE01000002">
    <property type="protein sequence ID" value="SFB99263.1"/>
    <property type="molecule type" value="Genomic_DNA"/>
</dbReference>
<name>A0A1I1FQA4_9BACT</name>
<dbReference type="STRING" id="927664.SAMN05421780_102209"/>
<keyword evidence="2" id="KW-1185">Reference proteome</keyword>
<evidence type="ECO:0000313" key="1">
    <source>
        <dbReference type="EMBL" id="SFB99263.1"/>
    </source>
</evidence>
<dbReference type="InterPro" id="IPR042099">
    <property type="entry name" value="ANL_N_sf"/>
</dbReference>
<keyword evidence="1" id="KW-0436">Ligase</keyword>
<dbReference type="PANTHER" id="PTHR36932:SF1">
    <property type="entry name" value="CAPSULAR POLYSACCHARIDE BIOSYNTHESIS PROTEIN"/>
    <property type="match status" value="1"/>
</dbReference>
<reference evidence="1 2" key="1">
    <citation type="submission" date="2016-10" db="EMBL/GenBank/DDBJ databases">
        <authorList>
            <person name="de Groot N.N."/>
        </authorList>
    </citation>
    <scope>NUCLEOTIDE SEQUENCE [LARGE SCALE GENOMIC DNA]</scope>
    <source>
        <strain evidence="1 2">DSM 6793</strain>
    </source>
</reference>
<dbReference type="SUPFAM" id="SSF56801">
    <property type="entry name" value="Acetyl-CoA synthetase-like"/>
    <property type="match status" value="1"/>
</dbReference>
<dbReference type="AlphaFoldDB" id="A0A1I1FQA4"/>
<proteinExistence type="predicted"/>
<dbReference type="InterPro" id="IPR053158">
    <property type="entry name" value="CapK_Type1_Caps_Biosynth"/>
</dbReference>
<gene>
    <name evidence="1" type="ORF">SAMN05421780_102209</name>
</gene>
<dbReference type="Proteomes" id="UP000199514">
    <property type="component" value="Unassembled WGS sequence"/>
</dbReference>
<accession>A0A1I1FQA4</accession>